<dbReference type="Gene3D" id="1.10.10.60">
    <property type="entry name" value="Homeodomain-like"/>
    <property type="match status" value="2"/>
</dbReference>
<dbReference type="InterPro" id="IPR018060">
    <property type="entry name" value="HTH_AraC"/>
</dbReference>
<gene>
    <name evidence="5" type="ORF">K1X11_022970</name>
</gene>
<dbReference type="InterPro" id="IPR009057">
    <property type="entry name" value="Homeodomain-like_sf"/>
</dbReference>
<dbReference type="PROSITE" id="PS00041">
    <property type="entry name" value="HTH_ARAC_FAMILY_1"/>
    <property type="match status" value="1"/>
</dbReference>
<dbReference type="Pfam" id="PF12833">
    <property type="entry name" value="HTH_18"/>
    <property type="match status" value="1"/>
</dbReference>
<dbReference type="RefSeq" id="WP_221030158.1">
    <property type="nucleotide sequence ID" value="NZ_CP139781.1"/>
</dbReference>
<dbReference type="InterPro" id="IPR037923">
    <property type="entry name" value="HTH-like"/>
</dbReference>
<dbReference type="SUPFAM" id="SSF46689">
    <property type="entry name" value="Homeodomain-like"/>
    <property type="match status" value="2"/>
</dbReference>
<keyword evidence="6" id="KW-1185">Reference proteome</keyword>
<protein>
    <submittedName>
        <fullName evidence="5">AraC family transcriptional regulator</fullName>
    </submittedName>
</protein>
<dbReference type="InterPro" id="IPR020449">
    <property type="entry name" value="Tscrpt_reg_AraC-type_HTH"/>
</dbReference>
<organism evidence="5 6">
    <name type="scientific">Actomonas aquatica</name>
    <dbReference type="NCBI Taxonomy" id="2866162"/>
    <lineage>
        <taxon>Bacteria</taxon>
        <taxon>Pseudomonadati</taxon>
        <taxon>Verrucomicrobiota</taxon>
        <taxon>Opitutia</taxon>
        <taxon>Opitutales</taxon>
        <taxon>Opitutaceae</taxon>
        <taxon>Actomonas</taxon>
    </lineage>
</organism>
<feature type="domain" description="HTH araC/xylS-type" evidence="4">
    <location>
        <begin position="193"/>
        <end position="291"/>
    </location>
</feature>
<sequence length="293" mass="32617">MSAPIQENPALSPLVGVAPRDYFHGVRAPDICRADNVLAFLRTERAVLHESGFTTRPHHRYVLIVNYETEGSLNIDGVMFRLHPGEAFLITPYQLHFYLDVASPRIRWLFFTFEAEPAEAFAPIRNVPLRLGEAELAEAARLGRLYLGVETAGGGQRAALLLGLSLLLNRLKHLGARRAPSLPASGPDDGLLVRVNRLLAWHLKERLGIGDLAGRLSMSESHLRRRFRQLTGMSLGGFLLQYRLNRAIKLLVHSELSLTQIAFECGYESLAAFSRSFRAKVGKTPSAFRKAGR</sequence>
<keyword evidence="3" id="KW-0804">Transcription</keyword>
<reference evidence="5 6" key="1">
    <citation type="submission" date="2023-12" db="EMBL/GenBank/DDBJ databases">
        <title>Description of an unclassified Opitutus bacterium of Verrucomicrobiota.</title>
        <authorList>
            <person name="Zhang D.-F."/>
        </authorList>
    </citation>
    <scope>NUCLEOTIDE SEQUENCE [LARGE SCALE GENOMIC DNA]</scope>
    <source>
        <strain evidence="5 6">WL0086</strain>
    </source>
</reference>
<dbReference type="Proteomes" id="UP000738431">
    <property type="component" value="Chromosome"/>
</dbReference>
<dbReference type="InterPro" id="IPR018062">
    <property type="entry name" value="HTH_AraC-typ_CS"/>
</dbReference>
<evidence type="ECO:0000256" key="1">
    <source>
        <dbReference type="ARBA" id="ARBA00023015"/>
    </source>
</evidence>
<dbReference type="InterPro" id="IPR003313">
    <property type="entry name" value="AraC-bd"/>
</dbReference>
<keyword evidence="2" id="KW-0238">DNA-binding</keyword>
<proteinExistence type="predicted"/>
<accession>A0ABZ1CAR7</accession>
<dbReference type="SUPFAM" id="SSF51215">
    <property type="entry name" value="Regulatory protein AraC"/>
    <property type="match status" value="1"/>
</dbReference>
<dbReference type="EMBL" id="CP139781">
    <property type="protein sequence ID" value="WRQ87684.1"/>
    <property type="molecule type" value="Genomic_DNA"/>
</dbReference>
<evidence type="ECO:0000313" key="5">
    <source>
        <dbReference type="EMBL" id="WRQ87684.1"/>
    </source>
</evidence>
<dbReference type="PROSITE" id="PS01124">
    <property type="entry name" value="HTH_ARAC_FAMILY_2"/>
    <property type="match status" value="1"/>
</dbReference>
<evidence type="ECO:0000256" key="2">
    <source>
        <dbReference type="ARBA" id="ARBA00023125"/>
    </source>
</evidence>
<evidence type="ECO:0000256" key="3">
    <source>
        <dbReference type="ARBA" id="ARBA00023163"/>
    </source>
</evidence>
<dbReference type="PANTHER" id="PTHR43280">
    <property type="entry name" value="ARAC-FAMILY TRANSCRIPTIONAL REGULATOR"/>
    <property type="match status" value="1"/>
</dbReference>
<dbReference type="SMART" id="SM00342">
    <property type="entry name" value="HTH_ARAC"/>
    <property type="match status" value="1"/>
</dbReference>
<evidence type="ECO:0000313" key="6">
    <source>
        <dbReference type="Proteomes" id="UP000738431"/>
    </source>
</evidence>
<dbReference type="PANTHER" id="PTHR43280:SF2">
    <property type="entry name" value="HTH-TYPE TRANSCRIPTIONAL REGULATOR EXSA"/>
    <property type="match status" value="1"/>
</dbReference>
<keyword evidence="1" id="KW-0805">Transcription regulation</keyword>
<dbReference type="PRINTS" id="PR00032">
    <property type="entry name" value="HTHARAC"/>
</dbReference>
<dbReference type="Pfam" id="PF02311">
    <property type="entry name" value="AraC_binding"/>
    <property type="match status" value="1"/>
</dbReference>
<evidence type="ECO:0000259" key="4">
    <source>
        <dbReference type="PROSITE" id="PS01124"/>
    </source>
</evidence>
<name>A0ABZ1CAR7_9BACT</name>